<feature type="transmembrane region" description="Helical" evidence="13">
    <location>
        <begin position="12"/>
        <end position="32"/>
    </location>
</feature>
<keyword evidence="4" id="KW-0633">Potassium transport</keyword>
<name>A0ABD6AQJ5_9EURY</name>
<keyword evidence="5 13" id="KW-0812">Transmembrane</keyword>
<keyword evidence="10 13" id="KW-0472">Membrane</keyword>
<dbReference type="EMBL" id="JBHUDC010000002">
    <property type="protein sequence ID" value="MFD1512160.1"/>
    <property type="molecule type" value="Genomic_DNA"/>
</dbReference>
<evidence type="ECO:0000256" key="4">
    <source>
        <dbReference type="ARBA" id="ARBA00022538"/>
    </source>
</evidence>
<evidence type="ECO:0000256" key="3">
    <source>
        <dbReference type="ARBA" id="ARBA00022448"/>
    </source>
</evidence>
<evidence type="ECO:0000256" key="12">
    <source>
        <dbReference type="ARBA" id="ARBA00034430"/>
    </source>
</evidence>
<sequence>MATDRPPVDPTRLVALSDGVFAIAITVLVLNVDLPSEPARTAVTETVVIGEWRDVFSYVLSFLVIGNFWVDHRHVFDHVTVHTQRVTWLNMVFLMSVAFLPFPTALLGDDGGVVSVVFYAVSMTVTGALLYVLWWYVSRHDGHLVSGISPDRARLYGLQYLLTPLAFGLSIPAALFVDPALAFVCWGLLFVSLVALKVSLEGSRYGRTDD</sequence>
<evidence type="ECO:0000256" key="9">
    <source>
        <dbReference type="ARBA" id="ARBA00023065"/>
    </source>
</evidence>
<evidence type="ECO:0000256" key="2">
    <source>
        <dbReference type="ARBA" id="ARBA00006920"/>
    </source>
</evidence>
<keyword evidence="9" id="KW-0406">Ion transport</keyword>
<dbReference type="PANTHER" id="PTHR31462:SF5">
    <property type="entry name" value="ENDOSOMAL_LYSOSOMAL PROTON CHANNEL TMEM175"/>
    <property type="match status" value="1"/>
</dbReference>
<keyword evidence="6" id="KW-0631">Potassium channel</keyword>
<evidence type="ECO:0000256" key="8">
    <source>
        <dbReference type="ARBA" id="ARBA00022989"/>
    </source>
</evidence>
<evidence type="ECO:0000256" key="7">
    <source>
        <dbReference type="ARBA" id="ARBA00022958"/>
    </source>
</evidence>
<dbReference type="Proteomes" id="UP001597187">
    <property type="component" value="Unassembled WGS sequence"/>
</dbReference>
<dbReference type="GO" id="GO:0005267">
    <property type="term" value="F:potassium channel activity"/>
    <property type="evidence" value="ECO:0007669"/>
    <property type="project" value="UniProtKB-KW"/>
</dbReference>
<organism evidence="14 15">
    <name type="scientific">Halomarina rubra</name>
    <dbReference type="NCBI Taxonomy" id="2071873"/>
    <lineage>
        <taxon>Archaea</taxon>
        <taxon>Methanobacteriati</taxon>
        <taxon>Methanobacteriota</taxon>
        <taxon>Stenosarchaea group</taxon>
        <taxon>Halobacteria</taxon>
        <taxon>Halobacteriales</taxon>
        <taxon>Natronomonadaceae</taxon>
        <taxon>Halomarina</taxon>
    </lineage>
</organism>
<evidence type="ECO:0000256" key="5">
    <source>
        <dbReference type="ARBA" id="ARBA00022692"/>
    </source>
</evidence>
<keyword evidence="3" id="KW-0813">Transport</keyword>
<feature type="transmembrane region" description="Helical" evidence="13">
    <location>
        <begin position="158"/>
        <end position="175"/>
    </location>
</feature>
<comment type="catalytic activity">
    <reaction evidence="12">
        <text>K(+)(in) = K(+)(out)</text>
        <dbReference type="Rhea" id="RHEA:29463"/>
        <dbReference type="ChEBI" id="CHEBI:29103"/>
    </reaction>
</comment>
<dbReference type="InterPro" id="IPR010617">
    <property type="entry name" value="TMEM175-like"/>
</dbReference>
<dbReference type="PANTHER" id="PTHR31462">
    <property type="entry name" value="ENDOSOMAL/LYSOSOMAL POTASSIUM CHANNEL TMEM175"/>
    <property type="match status" value="1"/>
</dbReference>
<keyword evidence="11" id="KW-0407">Ion channel</keyword>
<protein>
    <submittedName>
        <fullName evidence="14">TMEM175 family protein</fullName>
    </submittedName>
</protein>
<accession>A0ABD6AQJ5</accession>
<feature type="transmembrane region" description="Helical" evidence="13">
    <location>
        <begin position="181"/>
        <end position="200"/>
    </location>
</feature>
<proteinExistence type="inferred from homology"/>
<keyword evidence="7" id="KW-0630">Potassium</keyword>
<dbReference type="Pfam" id="PF06736">
    <property type="entry name" value="TMEM175"/>
    <property type="match status" value="1"/>
</dbReference>
<comment type="caution">
    <text evidence="14">The sequence shown here is derived from an EMBL/GenBank/DDBJ whole genome shotgun (WGS) entry which is preliminary data.</text>
</comment>
<dbReference type="AlphaFoldDB" id="A0ABD6AQJ5"/>
<evidence type="ECO:0000313" key="14">
    <source>
        <dbReference type="EMBL" id="MFD1512160.1"/>
    </source>
</evidence>
<comment type="similarity">
    <text evidence="2">Belongs to the TMEM175 family.</text>
</comment>
<comment type="subcellular location">
    <subcellularLocation>
        <location evidence="1">Membrane</location>
        <topology evidence="1">Multi-pass membrane protein</topology>
    </subcellularLocation>
</comment>
<evidence type="ECO:0000256" key="13">
    <source>
        <dbReference type="SAM" id="Phobius"/>
    </source>
</evidence>
<keyword evidence="15" id="KW-1185">Reference proteome</keyword>
<evidence type="ECO:0000256" key="11">
    <source>
        <dbReference type="ARBA" id="ARBA00023303"/>
    </source>
</evidence>
<keyword evidence="8 13" id="KW-1133">Transmembrane helix</keyword>
<gene>
    <name evidence="14" type="ORF">ACFSBT_02555</name>
</gene>
<reference evidence="14 15" key="1">
    <citation type="journal article" date="2019" name="Int. J. Syst. Evol. Microbiol.">
        <title>The Global Catalogue of Microorganisms (GCM) 10K type strain sequencing project: providing services to taxonomists for standard genome sequencing and annotation.</title>
        <authorList>
            <consortium name="The Broad Institute Genomics Platform"/>
            <consortium name="The Broad Institute Genome Sequencing Center for Infectious Disease"/>
            <person name="Wu L."/>
            <person name="Ma J."/>
        </authorList>
    </citation>
    <scope>NUCLEOTIDE SEQUENCE [LARGE SCALE GENOMIC DNA]</scope>
    <source>
        <strain evidence="14 15">CGMCC 1.12563</strain>
    </source>
</reference>
<dbReference type="GO" id="GO:0016020">
    <property type="term" value="C:membrane"/>
    <property type="evidence" value="ECO:0007669"/>
    <property type="project" value="UniProtKB-SubCell"/>
</dbReference>
<evidence type="ECO:0000256" key="1">
    <source>
        <dbReference type="ARBA" id="ARBA00004141"/>
    </source>
</evidence>
<feature type="transmembrane region" description="Helical" evidence="13">
    <location>
        <begin position="116"/>
        <end position="137"/>
    </location>
</feature>
<feature type="transmembrane region" description="Helical" evidence="13">
    <location>
        <begin position="52"/>
        <end position="70"/>
    </location>
</feature>
<evidence type="ECO:0000256" key="6">
    <source>
        <dbReference type="ARBA" id="ARBA00022826"/>
    </source>
</evidence>
<evidence type="ECO:0000256" key="10">
    <source>
        <dbReference type="ARBA" id="ARBA00023136"/>
    </source>
</evidence>
<evidence type="ECO:0000313" key="15">
    <source>
        <dbReference type="Proteomes" id="UP001597187"/>
    </source>
</evidence>
<dbReference type="RefSeq" id="WP_250872147.1">
    <property type="nucleotide sequence ID" value="NZ_JALXFV010000002.1"/>
</dbReference>
<feature type="transmembrane region" description="Helical" evidence="13">
    <location>
        <begin position="86"/>
        <end position="104"/>
    </location>
</feature>